<accession>A0A2N6KCA4</accession>
<reference evidence="2 3" key="1">
    <citation type="submission" date="2017-07" db="EMBL/GenBank/DDBJ databases">
        <title>Genomes of Fischerella (Mastigocladus) sp. strains.</title>
        <authorList>
            <person name="Miller S.R."/>
        </authorList>
    </citation>
    <scope>NUCLEOTIDE SEQUENCE [LARGE SCALE GENOMIC DNA]</scope>
    <source>
        <strain evidence="2 3">CCMEE 5268</strain>
    </source>
</reference>
<evidence type="ECO:0000256" key="1">
    <source>
        <dbReference type="SAM" id="Phobius"/>
    </source>
</evidence>
<organism evidence="2 3">
    <name type="scientific">Fischerella thermalis CCMEE 5268</name>
    <dbReference type="NCBI Taxonomy" id="2019662"/>
    <lineage>
        <taxon>Bacteria</taxon>
        <taxon>Bacillati</taxon>
        <taxon>Cyanobacteriota</taxon>
        <taxon>Cyanophyceae</taxon>
        <taxon>Nostocales</taxon>
        <taxon>Hapalosiphonaceae</taxon>
        <taxon>Fischerella</taxon>
    </lineage>
</organism>
<feature type="transmembrane region" description="Helical" evidence="1">
    <location>
        <begin position="104"/>
        <end position="126"/>
    </location>
</feature>
<comment type="caution">
    <text evidence="2">The sequence shown here is derived from an EMBL/GenBank/DDBJ whole genome shotgun (WGS) entry which is preliminary data.</text>
</comment>
<name>A0A2N6KCA4_9CYAN</name>
<protein>
    <submittedName>
        <fullName evidence="2">Uncharacterized protein</fullName>
    </submittedName>
</protein>
<dbReference type="AlphaFoldDB" id="A0A2N6KCA4"/>
<evidence type="ECO:0000313" key="2">
    <source>
        <dbReference type="EMBL" id="PLZ96260.1"/>
    </source>
</evidence>
<proteinExistence type="predicted"/>
<gene>
    <name evidence="2" type="ORF">CEN50_19280</name>
</gene>
<keyword evidence="1" id="KW-1133">Transmembrane helix</keyword>
<feature type="transmembrane region" description="Helical" evidence="1">
    <location>
        <begin position="132"/>
        <end position="157"/>
    </location>
</feature>
<evidence type="ECO:0000313" key="3">
    <source>
        <dbReference type="Proteomes" id="UP000235025"/>
    </source>
</evidence>
<sequence>MTGNVVFNRQKDIRIPSSLIQQAVQDDQKAIALMFQQFIPDDETIYFAQYLGLKGLWGIGTREFACLTDRRVADITVGRFGKIDYQDGYLEHINSSFIYQPSKLGLYIAAGVLFAPFAIALITTLLNPVNLIPGLIFSTICFGIGLILLPFIVQLYYRFKKCGIVISVRGGLPVYIFTNRKLLTRANALWRLLTTSREERIKLTGVV</sequence>
<keyword evidence="1" id="KW-0472">Membrane</keyword>
<dbReference type="RefSeq" id="WP_102174376.1">
    <property type="nucleotide sequence ID" value="NZ_NMQA01000251.1"/>
</dbReference>
<dbReference type="Proteomes" id="UP000235025">
    <property type="component" value="Unassembled WGS sequence"/>
</dbReference>
<dbReference type="EMBL" id="NMQA01000251">
    <property type="protein sequence ID" value="PLZ96260.1"/>
    <property type="molecule type" value="Genomic_DNA"/>
</dbReference>
<keyword evidence="1" id="KW-0812">Transmembrane</keyword>